<gene>
    <name evidence="2" type="ORF">N478_05650</name>
</gene>
<evidence type="ECO:0000313" key="2">
    <source>
        <dbReference type="EMBL" id="KZN61553.1"/>
    </source>
</evidence>
<accession>A0A167JRG2</accession>
<name>A0A167JRG2_9GAMM</name>
<dbReference type="Proteomes" id="UP000076661">
    <property type="component" value="Unassembled WGS sequence"/>
</dbReference>
<evidence type="ECO:0000313" key="3">
    <source>
        <dbReference type="Proteomes" id="UP000076661"/>
    </source>
</evidence>
<dbReference type="RefSeq" id="WP_063382655.1">
    <property type="nucleotide sequence ID" value="NZ_AUXX01000045.1"/>
</dbReference>
<sequence length="209" mass="23757">MLKVQFDEGQSIEQLELLMLKPQKRRNILRSVIRDVRKSSRKRIQKEQSLSGQSWQARANGKKKKMLVKLKKHMQIRFGPNRASVYFKSPLIAKTAAAHQQGATLEHTPRKSGNQNKDGMATKVMAVALRNAGYKIPRNRGKGSKKPSLKWVQTNLTHNQAGFILRELKGGSGKSKWQIDLPARSFLGESKNEFRDHQSFILNKAMQVA</sequence>
<dbReference type="AlphaFoldDB" id="A0A167JRG2"/>
<feature type="region of interest" description="Disordered" evidence="1">
    <location>
        <begin position="43"/>
        <end position="62"/>
    </location>
</feature>
<comment type="caution">
    <text evidence="2">The sequence shown here is derived from an EMBL/GenBank/DDBJ whole genome shotgun (WGS) entry which is preliminary data.</text>
</comment>
<proteinExistence type="predicted"/>
<protein>
    <recommendedName>
        <fullName evidence="4">Virion morphogenesis protein</fullName>
    </recommendedName>
</protein>
<feature type="region of interest" description="Disordered" evidence="1">
    <location>
        <begin position="98"/>
        <end position="117"/>
    </location>
</feature>
<feature type="compositionally biased region" description="Polar residues" evidence="1">
    <location>
        <begin position="47"/>
        <end position="57"/>
    </location>
</feature>
<dbReference type="Pfam" id="PF05069">
    <property type="entry name" value="Phage_tail_S"/>
    <property type="match status" value="1"/>
</dbReference>
<dbReference type="InterPro" id="IPR006522">
    <property type="entry name" value="Phage_virion_morphogenesis"/>
</dbReference>
<evidence type="ECO:0008006" key="4">
    <source>
        <dbReference type="Google" id="ProtNLM"/>
    </source>
</evidence>
<organism evidence="2 3">
    <name type="scientific">Pseudoalteromonas luteoviolacea S4060-1</name>
    <dbReference type="NCBI Taxonomy" id="1365257"/>
    <lineage>
        <taxon>Bacteria</taxon>
        <taxon>Pseudomonadati</taxon>
        <taxon>Pseudomonadota</taxon>
        <taxon>Gammaproteobacteria</taxon>
        <taxon>Alteromonadales</taxon>
        <taxon>Pseudoalteromonadaceae</taxon>
        <taxon>Pseudoalteromonas</taxon>
    </lineage>
</organism>
<evidence type="ECO:0000256" key="1">
    <source>
        <dbReference type="SAM" id="MobiDB-lite"/>
    </source>
</evidence>
<dbReference type="PATRIC" id="fig|1365257.3.peg.4447"/>
<dbReference type="EMBL" id="AUXX01000045">
    <property type="protein sequence ID" value="KZN61553.1"/>
    <property type="molecule type" value="Genomic_DNA"/>
</dbReference>
<reference evidence="2 3" key="1">
    <citation type="submission" date="2013-07" db="EMBL/GenBank/DDBJ databases">
        <title>Comparative Genomic and Metabolomic Analysis of Twelve Strains of Pseudoalteromonas luteoviolacea.</title>
        <authorList>
            <person name="Vynne N.G."/>
            <person name="Mansson M."/>
            <person name="Gram L."/>
        </authorList>
    </citation>
    <scope>NUCLEOTIDE SEQUENCE [LARGE SCALE GENOMIC DNA]</scope>
    <source>
        <strain evidence="2 3">S4060-1</strain>
    </source>
</reference>